<evidence type="ECO:0000256" key="5">
    <source>
        <dbReference type="ARBA" id="ARBA00023136"/>
    </source>
</evidence>
<evidence type="ECO:0000256" key="6">
    <source>
        <dbReference type="SAM" id="Phobius"/>
    </source>
</evidence>
<name>A0A1D7XLB0_9CLOT</name>
<keyword evidence="4 6" id="KW-1133">Transmembrane helix</keyword>
<feature type="transmembrane region" description="Helical" evidence="6">
    <location>
        <begin position="177"/>
        <end position="197"/>
    </location>
</feature>
<dbReference type="PANTHER" id="PTHR10010:SF46">
    <property type="entry name" value="SODIUM-DEPENDENT PHOSPHATE TRANSPORT PROTEIN 2B"/>
    <property type="match status" value="1"/>
</dbReference>
<feature type="transmembrane region" description="Helical" evidence="6">
    <location>
        <begin position="125"/>
        <end position="145"/>
    </location>
</feature>
<keyword evidence="2" id="KW-1003">Cell membrane</keyword>
<dbReference type="NCBIfam" id="NF037997">
    <property type="entry name" value="Na_Pi_symport"/>
    <property type="match status" value="1"/>
</dbReference>
<proteinExistence type="predicted"/>
<evidence type="ECO:0000256" key="3">
    <source>
        <dbReference type="ARBA" id="ARBA00022692"/>
    </source>
</evidence>
<feature type="transmembrane region" description="Helical" evidence="6">
    <location>
        <begin position="151"/>
        <end position="170"/>
    </location>
</feature>
<sequence>MILLIIKMLMGLILFFAGIKLLSSSMKDEYIKKFKGIIDKVIRNEFIGAALGIIASIVFQNSSLVAISAIILVNSELMSLRQAFSIILGVTIALQLNFNISPYLYTFILIILILFMIIKSKNKKSIVSIVLSYVILLIGLLLINFAMQEDLMSSLLMTIIGKSCFCNILIGLCMGTLYWSSSYSVGILIALSATGYIDIKTISQILIGFSVATSIPILLSNIVTSNLNKEAKKTTLLCLFFNTVIVLIQIPLIKATINYVNLISEDIVVQIVRLKSIFGSNIIIEILILISCLMVINWVINKVWKKRVHE</sequence>
<keyword evidence="8" id="KW-1185">Reference proteome</keyword>
<dbReference type="GO" id="GO:0005436">
    <property type="term" value="F:sodium:phosphate symporter activity"/>
    <property type="evidence" value="ECO:0007669"/>
    <property type="project" value="InterPro"/>
</dbReference>
<feature type="transmembrane region" description="Helical" evidence="6">
    <location>
        <begin position="203"/>
        <end position="224"/>
    </location>
</feature>
<dbReference type="EMBL" id="CP017253">
    <property type="protein sequence ID" value="AOR24128.1"/>
    <property type="molecule type" value="Genomic_DNA"/>
</dbReference>
<dbReference type="GO" id="GO:0005886">
    <property type="term" value="C:plasma membrane"/>
    <property type="evidence" value="ECO:0007669"/>
    <property type="project" value="UniProtKB-SubCell"/>
</dbReference>
<evidence type="ECO:0000313" key="8">
    <source>
        <dbReference type="Proteomes" id="UP000094652"/>
    </source>
</evidence>
<reference evidence="8" key="1">
    <citation type="submission" date="2016-09" db="EMBL/GenBank/DDBJ databases">
        <title>Genomics of Clostridium taeniosporum, an organism which forms endospores with ribbon-like appendages.</title>
        <authorList>
            <person name="Walker J.R."/>
        </authorList>
    </citation>
    <scope>NUCLEOTIDE SEQUENCE [LARGE SCALE GENOMIC DNA]</scope>
    <source>
        <strain evidence="8">1/k</strain>
    </source>
</reference>
<evidence type="ECO:0000256" key="1">
    <source>
        <dbReference type="ARBA" id="ARBA00004651"/>
    </source>
</evidence>
<feature type="transmembrane region" description="Helical" evidence="6">
    <location>
        <begin position="46"/>
        <end position="73"/>
    </location>
</feature>
<dbReference type="Proteomes" id="UP000094652">
    <property type="component" value="Chromosome"/>
</dbReference>
<comment type="subcellular location">
    <subcellularLocation>
        <location evidence="1">Cell membrane</location>
        <topology evidence="1">Multi-pass membrane protein</topology>
    </subcellularLocation>
</comment>
<dbReference type="KEGG" id="ctae:BGI42_10475"/>
<keyword evidence="5 6" id="KW-0472">Membrane</keyword>
<dbReference type="GO" id="GO:0044341">
    <property type="term" value="P:sodium-dependent phosphate transport"/>
    <property type="evidence" value="ECO:0007669"/>
    <property type="project" value="InterPro"/>
</dbReference>
<organism evidence="7 8">
    <name type="scientific">Clostridium taeniosporum</name>
    <dbReference type="NCBI Taxonomy" id="394958"/>
    <lineage>
        <taxon>Bacteria</taxon>
        <taxon>Bacillati</taxon>
        <taxon>Bacillota</taxon>
        <taxon>Clostridia</taxon>
        <taxon>Eubacteriales</taxon>
        <taxon>Clostridiaceae</taxon>
        <taxon>Clostridium</taxon>
    </lineage>
</organism>
<evidence type="ECO:0000256" key="2">
    <source>
        <dbReference type="ARBA" id="ARBA00022475"/>
    </source>
</evidence>
<keyword evidence="3 6" id="KW-0812">Transmembrane</keyword>
<protein>
    <submittedName>
        <fullName evidence="7">Uncharacterized protein</fullName>
    </submittedName>
</protein>
<feature type="transmembrane region" description="Helical" evidence="6">
    <location>
        <begin position="80"/>
        <end position="96"/>
    </location>
</feature>
<feature type="transmembrane region" description="Helical" evidence="6">
    <location>
        <begin position="236"/>
        <end position="257"/>
    </location>
</feature>
<dbReference type="AlphaFoldDB" id="A0A1D7XLB0"/>
<dbReference type="Pfam" id="PF02690">
    <property type="entry name" value="Na_Pi_cotrans"/>
    <property type="match status" value="1"/>
</dbReference>
<evidence type="ECO:0000313" key="7">
    <source>
        <dbReference type="EMBL" id="AOR24128.1"/>
    </source>
</evidence>
<dbReference type="PANTHER" id="PTHR10010">
    <property type="entry name" value="SOLUTE CARRIER FAMILY 34 SODIUM PHOSPHATE , MEMBER 2-RELATED"/>
    <property type="match status" value="1"/>
</dbReference>
<evidence type="ECO:0000256" key="4">
    <source>
        <dbReference type="ARBA" id="ARBA00022989"/>
    </source>
</evidence>
<accession>A0A1D7XLB0</accession>
<dbReference type="InterPro" id="IPR003841">
    <property type="entry name" value="Na/Pi_transpt"/>
</dbReference>
<gene>
    <name evidence="7" type="ORF">BGI42_10475</name>
</gene>
<feature type="transmembrane region" description="Helical" evidence="6">
    <location>
        <begin position="277"/>
        <end position="300"/>
    </location>
</feature>